<dbReference type="AlphaFoldDB" id="A0A1J4Q879"/>
<sequence length="161" mass="17805">MPIPVPALTHRPLTAEAVAELVALPYVPPVDEDDEAAVEAELRRRDWWWEDLVRDSFRTGHGHVPCSDAFSPFGELRARAFLVFGGMYPVDPEDESMADGTWLNGYMEGWERLSGRRGLRPATDRDREAVLAEAAGAVTEVLDAPRSGASSPRTPRVPVPR</sequence>
<dbReference type="EMBL" id="LBDA02000012">
    <property type="protein sequence ID" value="OIK28288.1"/>
    <property type="molecule type" value="Genomic_DNA"/>
</dbReference>
<keyword evidence="3" id="KW-1185">Reference proteome</keyword>
<evidence type="ECO:0000313" key="3">
    <source>
        <dbReference type="Proteomes" id="UP000034838"/>
    </source>
</evidence>
<dbReference type="Proteomes" id="UP000034838">
    <property type="component" value="Unassembled WGS sequence"/>
</dbReference>
<proteinExistence type="predicted"/>
<accession>A0A1J4Q879</accession>
<dbReference type="RefSeq" id="WP_143070839.1">
    <property type="nucleotide sequence ID" value="NZ_LBDA02000012.1"/>
</dbReference>
<feature type="region of interest" description="Disordered" evidence="1">
    <location>
        <begin position="141"/>
        <end position="161"/>
    </location>
</feature>
<name>A0A1J4Q879_9ACTN</name>
<gene>
    <name evidence="2" type="ORF">VT52_006345</name>
</gene>
<protein>
    <submittedName>
        <fullName evidence="2">Uncharacterized protein</fullName>
    </submittedName>
</protein>
<evidence type="ECO:0000256" key="1">
    <source>
        <dbReference type="SAM" id="MobiDB-lite"/>
    </source>
</evidence>
<organism evidence="2 3">
    <name type="scientific">Streptomyces malaysiense</name>
    <dbReference type="NCBI Taxonomy" id="1428626"/>
    <lineage>
        <taxon>Bacteria</taxon>
        <taxon>Bacillati</taxon>
        <taxon>Actinomycetota</taxon>
        <taxon>Actinomycetes</taxon>
        <taxon>Kitasatosporales</taxon>
        <taxon>Streptomycetaceae</taxon>
        <taxon>Streptomyces</taxon>
    </lineage>
</organism>
<evidence type="ECO:0000313" key="2">
    <source>
        <dbReference type="EMBL" id="OIK28288.1"/>
    </source>
</evidence>
<comment type="caution">
    <text evidence="2">The sequence shown here is derived from an EMBL/GenBank/DDBJ whole genome shotgun (WGS) entry which is preliminary data.</text>
</comment>
<reference evidence="2" key="1">
    <citation type="submission" date="2016-10" db="EMBL/GenBank/DDBJ databases">
        <title>Genome sequence of Streptomyces malaysiense MUSC 136.</title>
        <authorList>
            <person name="Lee L.-H."/>
            <person name="Ser H.-L."/>
        </authorList>
    </citation>
    <scope>NUCLEOTIDE SEQUENCE [LARGE SCALE GENOMIC DNA]</scope>
    <source>
        <strain evidence="2">MUSC 136</strain>
    </source>
</reference>